<evidence type="ECO:0000313" key="1">
    <source>
        <dbReference type="EMBL" id="RIA85047.1"/>
    </source>
</evidence>
<evidence type="ECO:0000313" key="2">
    <source>
        <dbReference type="Proteomes" id="UP000265703"/>
    </source>
</evidence>
<dbReference type="InterPro" id="IPR009057">
    <property type="entry name" value="Homeodomain-like_sf"/>
</dbReference>
<dbReference type="SUPFAM" id="SSF46689">
    <property type="entry name" value="Homeodomain-like"/>
    <property type="match status" value="1"/>
</dbReference>
<reference evidence="1 2" key="1">
    <citation type="submission" date="2018-06" db="EMBL/GenBank/DDBJ databases">
        <title>Comparative genomics reveals the genomic features of Rhizophagus irregularis, R. cerebriforme, R. diaphanum and Gigaspora rosea, and their symbiotic lifestyle signature.</title>
        <authorList>
            <person name="Morin E."/>
            <person name="San Clemente H."/>
            <person name="Chen E.C.H."/>
            <person name="De La Providencia I."/>
            <person name="Hainaut M."/>
            <person name="Kuo A."/>
            <person name="Kohler A."/>
            <person name="Murat C."/>
            <person name="Tang N."/>
            <person name="Roy S."/>
            <person name="Loubradou J."/>
            <person name="Henrissat B."/>
            <person name="Grigoriev I.V."/>
            <person name="Corradi N."/>
            <person name="Roux C."/>
            <person name="Martin F.M."/>
        </authorList>
    </citation>
    <scope>NUCLEOTIDE SEQUENCE [LARGE SCALE GENOMIC DNA]</scope>
    <source>
        <strain evidence="1 2">DAOM 227022</strain>
    </source>
</reference>
<name>A0A397SM58_9GLOM</name>
<proteinExistence type="predicted"/>
<gene>
    <name evidence="1" type="ORF">C1645_782757</name>
</gene>
<comment type="caution">
    <text evidence="1">The sequence shown here is derived from an EMBL/GenBank/DDBJ whole genome shotgun (WGS) entry which is preliminary data.</text>
</comment>
<dbReference type="EMBL" id="QKYT01000451">
    <property type="protein sequence ID" value="RIA85047.1"/>
    <property type="molecule type" value="Genomic_DNA"/>
</dbReference>
<dbReference type="OrthoDB" id="2143914at2759"/>
<organism evidence="1 2">
    <name type="scientific">Glomus cerebriforme</name>
    <dbReference type="NCBI Taxonomy" id="658196"/>
    <lineage>
        <taxon>Eukaryota</taxon>
        <taxon>Fungi</taxon>
        <taxon>Fungi incertae sedis</taxon>
        <taxon>Mucoromycota</taxon>
        <taxon>Glomeromycotina</taxon>
        <taxon>Glomeromycetes</taxon>
        <taxon>Glomerales</taxon>
        <taxon>Glomeraceae</taxon>
        <taxon>Glomus</taxon>
    </lineage>
</organism>
<dbReference type="Proteomes" id="UP000265703">
    <property type="component" value="Unassembled WGS sequence"/>
</dbReference>
<protein>
    <submittedName>
        <fullName evidence="1">Uncharacterized protein</fullName>
    </submittedName>
</protein>
<dbReference type="AlphaFoldDB" id="A0A397SM58"/>
<sequence>MVKKWQIMSPAIWLGRWKTEENEVLKNIINMYNFENWVKIQKSIIVLNVG</sequence>
<keyword evidence="2" id="KW-1185">Reference proteome</keyword>
<accession>A0A397SM58</accession>